<dbReference type="InterPro" id="IPR000330">
    <property type="entry name" value="SNF2_N"/>
</dbReference>
<dbReference type="GO" id="GO:0005524">
    <property type="term" value="F:ATP binding"/>
    <property type="evidence" value="ECO:0007669"/>
    <property type="project" value="UniProtKB-KW"/>
</dbReference>
<dbReference type="PANTHER" id="PTHR45766">
    <property type="entry name" value="DNA ANNEALING HELICASE AND ENDONUCLEASE ZRANB3 FAMILY MEMBER"/>
    <property type="match status" value="1"/>
</dbReference>
<dbReference type="EMBL" id="FNHE01000005">
    <property type="protein sequence ID" value="SDM41872.1"/>
    <property type="molecule type" value="Genomic_DNA"/>
</dbReference>
<protein>
    <submittedName>
        <fullName evidence="7">Helicase conserved C-terminal domain-containing protein</fullName>
    </submittedName>
</protein>
<gene>
    <name evidence="7" type="ORF">SAMN05660642_02466</name>
</gene>
<dbReference type="InterPro" id="IPR057342">
    <property type="entry name" value="DEXDc_RapA"/>
</dbReference>
<dbReference type="InterPro" id="IPR049730">
    <property type="entry name" value="SNF2/RAD54-like_C"/>
</dbReference>
<keyword evidence="1" id="KW-0547">Nucleotide-binding</keyword>
<dbReference type="Proteomes" id="UP000198680">
    <property type="component" value="Unassembled WGS sequence"/>
</dbReference>
<evidence type="ECO:0000256" key="3">
    <source>
        <dbReference type="ARBA" id="ARBA00022806"/>
    </source>
</evidence>
<dbReference type="InterPro" id="IPR001650">
    <property type="entry name" value="Helicase_C-like"/>
</dbReference>
<feature type="domain" description="Helicase C-terminal" evidence="6">
    <location>
        <begin position="431"/>
        <end position="606"/>
    </location>
</feature>
<dbReference type="InterPro" id="IPR014001">
    <property type="entry name" value="Helicase_ATP-bd"/>
</dbReference>
<dbReference type="InterPro" id="IPR038718">
    <property type="entry name" value="SNF2-like_sf"/>
</dbReference>
<feature type="domain" description="Helicase ATP-binding" evidence="5">
    <location>
        <begin position="122"/>
        <end position="291"/>
    </location>
</feature>
<dbReference type="OrthoDB" id="9814088at2"/>
<organism evidence="7 8">
    <name type="scientific">Geodermatophilus siccatus</name>
    <dbReference type="NCBI Taxonomy" id="1137991"/>
    <lineage>
        <taxon>Bacteria</taxon>
        <taxon>Bacillati</taxon>
        <taxon>Actinomycetota</taxon>
        <taxon>Actinomycetes</taxon>
        <taxon>Geodermatophilales</taxon>
        <taxon>Geodermatophilaceae</taxon>
        <taxon>Geodermatophilus</taxon>
    </lineage>
</organism>
<dbReference type="SUPFAM" id="SSF52540">
    <property type="entry name" value="P-loop containing nucleoside triphosphate hydrolases"/>
    <property type="match status" value="2"/>
</dbReference>
<dbReference type="SMART" id="SM00487">
    <property type="entry name" value="DEXDc"/>
    <property type="match status" value="1"/>
</dbReference>
<dbReference type="PANTHER" id="PTHR45766:SF6">
    <property type="entry name" value="SWI_SNF-RELATED MATRIX-ASSOCIATED ACTIN-DEPENDENT REGULATOR OF CHROMATIN SUBFAMILY A-LIKE PROTEIN 1"/>
    <property type="match status" value="1"/>
</dbReference>
<keyword evidence="3 7" id="KW-0347">Helicase</keyword>
<dbReference type="CDD" id="cd18793">
    <property type="entry name" value="SF2_C_SNF"/>
    <property type="match status" value="1"/>
</dbReference>
<evidence type="ECO:0000259" key="5">
    <source>
        <dbReference type="PROSITE" id="PS51192"/>
    </source>
</evidence>
<evidence type="ECO:0000313" key="7">
    <source>
        <dbReference type="EMBL" id="SDM41872.1"/>
    </source>
</evidence>
<dbReference type="CDD" id="cd18011">
    <property type="entry name" value="DEXDc_RapA"/>
    <property type="match status" value="1"/>
</dbReference>
<dbReference type="STRING" id="1137991.SAMN05660642_02466"/>
<evidence type="ECO:0000259" key="6">
    <source>
        <dbReference type="PROSITE" id="PS51194"/>
    </source>
</evidence>
<evidence type="ECO:0000256" key="1">
    <source>
        <dbReference type="ARBA" id="ARBA00022741"/>
    </source>
</evidence>
<reference evidence="8" key="1">
    <citation type="submission" date="2016-10" db="EMBL/GenBank/DDBJ databases">
        <authorList>
            <person name="Varghese N."/>
            <person name="Submissions S."/>
        </authorList>
    </citation>
    <scope>NUCLEOTIDE SEQUENCE [LARGE SCALE GENOMIC DNA]</scope>
    <source>
        <strain evidence="8">DSM 45419</strain>
    </source>
</reference>
<dbReference type="GO" id="GO:0004386">
    <property type="term" value="F:helicase activity"/>
    <property type="evidence" value="ECO:0007669"/>
    <property type="project" value="UniProtKB-KW"/>
</dbReference>
<dbReference type="RefSeq" id="WP_091218373.1">
    <property type="nucleotide sequence ID" value="NZ_FNHE01000005.1"/>
</dbReference>
<sequence length="961" mass="105722">MATGEALSVAPGSLVVVRDEEWLVTAAENTNGVWRLEVRGLTELVRGQSAVFFSDLDDIEELDPRNAKLVADTSPRYRRARLWLEATLRKTPVPHGDPRLAVSHRMLSDPLIYQRQAVAHALAETNLRPRLLIADAVGLGKTLEIGMILSELARRGRAERILVVTPRHVLDQMQHELWTRFALPLVRLDSEGIQRIRQTLPASRNPFTYFNRVIVSIDTLKGAQYRAYLEKQRWDAVVIDESHNITNTATLNNELASVLAPNTEALILASATPHNGKKESFAELLRLLDPTAVTPDGDFNDEDVRRLLLRRHRHSPAVAAQVGADWAERLQPEVIAVQASPEEDALAAEIADTWLYPENGRSPYSGYSGERSALFPWTLAKAFLSSPAALQESVRNRRKRLDIDTDAGAREAEALDRLDALADKVYGNSAKLTKLVEHLKSIGISKTSATRVVLFAERVATLDWLNDTLPSALGMKSEQFAVLHGGLPDVVQQRIVEDFKLAHSSVRALITGDVASEGVNLHAQCHDLVHVDLPWSLIRIEQRNGRIDRYGQQHPPRIAALALMPSHDRFMGDVRVLHRLLAKEHEAHTTLGDAGALMSKHSAKLEEDEIRDMLAKGTADLDDVIPSPQEVLESDDPLAALDRLFGTADQYVPDSPPVDDGHALFPTDLDFLSTALAEIYDDPANDPDARFQPGVGWRTYLQQGLVELAPPADLRARLDALPQGYLRDHKVKQRLVLATTPEVGTAHLRAARDKGSTTIWPAAHYLSPLHPVLDWVADKVLSDLGRNEVFAAYGDVDAPTVVLLATLMNRRGQVVSRQFVTVAFPTADPTMGLAEVQPDLGFLDATGLRAGGANPGGIPITAELQALIAPAVDRATATLSLTEQQQRAELEQRLAAFRDRSHGWQQLALDLGLSGAARNKFTQHEKRIVAEREIAESLAASQQLVRPLLLVVPATAPVEVA</sequence>
<dbReference type="Pfam" id="PF00176">
    <property type="entry name" value="SNF2-rel_dom"/>
    <property type="match status" value="1"/>
</dbReference>
<evidence type="ECO:0000256" key="4">
    <source>
        <dbReference type="ARBA" id="ARBA00022840"/>
    </source>
</evidence>
<evidence type="ECO:0000256" key="2">
    <source>
        <dbReference type="ARBA" id="ARBA00022801"/>
    </source>
</evidence>
<dbReference type="AlphaFoldDB" id="A0A1G9T2L4"/>
<proteinExistence type="predicted"/>
<dbReference type="PROSITE" id="PS51194">
    <property type="entry name" value="HELICASE_CTER"/>
    <property type="match status" value="1"/>
</dbReference>
<dbReference type="Gene3D" id="3.40.50.10810">
    <property type="entry name" value="Tandem AAA-ATPase domain"/>
    <property type="match status" value="1"/>
</dbReference>
<dbReference type="GO" id="GO:0016787">
    <property type="term" value="F:hydrolase activity"/>
    <property type="evidence" value="ECO:0007669"/>
    <property type="project" value="UniProtKB-KW"/>
</dbReference>
<evidence type="ECO:0000313" key="8">
    <source>
        <dbReference type="Proteomes" id="UP000198680"/>
    </source>
</evidence>
<accession>A0A1G9T2L4</accession>
<dbReference type="PROSITE" id="PS51192">
    <property type="entry name" value="HELICASE_ATP_BIND_1"/>
    <property type="match status" value="1"/>
</dbReference>
<name>A0A1G9T2L4_9ACTN</name>
<dbReference type="InterPro" id="IPR027417">
    <property type="entry name" value="P-loop_NTPase"/>
</dbReference>
<dbReference type="Gene3D" id="3.40.50.300">
    <property type="entry name" value="P-loop containing nucleotide triphosphate hydrolases"/>
    <property type="match status" value="1"/>
</dbReference>
<keyword evidence="4" id="KW-0067">ATP-binding</keyword>
<dbReference type="SMART" id="SM00490">
    <property type="entry name" value="HELICc"/>
    <property type="match status" value="1"/>
</dbReference>
<dbReference type="Pfam" id="PF00271">
    <property type="entry name" value="Helicase_C"/>
    <property type="match status" value="1"/>
</dbReference>
<keyword evidence="8" id="KW-1185">Reference proteome</keyword>
<keyword evidence="2" id="KW-0378">Hydrolase</keyword>